<accession>A0A1U9KTZ1</accession>
<keyword evidence="5" id="KW-1185">Reference proteome</keyword>
<dbReference type="InterPro" id="IPR013573">
    <property type="entry name" value="Tscrpt_reg_YcdC_C"/>
</dbReference>
<protein>
    <recommendedName>
        <fullName evidence="3">HTH tetR-type domain-containing protein</fullName>
    </recommendedName>
</protein>
<dbReference type="GO" id="GO:0045892">
    <property type="term" value="P:negative regulation of DNA-templated transcription"/>
    <property type="evidence" value="ECO:0007669"/>
    <property type="project" value="InterPro"/>
</dbReference>
<name>A0A1U9KTZ1_9PROT</name>
<dbReference type="PROSITE" id="PS50977">
    <property type="entry name" value="HTH_TETR_2"/>
    <property type="match status" value="1"/>
</dbReference>
<dbReference type="InterPro" id="IPR050109">
    <property type="entry name" value="HTH-type_TetR-like_transc_reg"/>
</dbReference>
<keyword evidence="1 2" id="KW-0238">DNA-binding</keyword>
<dbReference type="InterPro" id="IPR036271">
    <property type="entry name" value="Tet_transcr_reg_TetR-rel_C_sf"/>
</dbReference>
<dbReference type="KEGG" id="nch:A0U93_02310"/>
<dbReference type="SUPFAM" id="SSF46689">
    <property type="entry name" value="Homeodomain-like"/>
    <property type="match status" value="1"/>
</dbReference>
<dbReference type="Pfam" id="PF00440">
    <property type="entry name" value="TetR_N"/>
    <property type="match status" value="1"/>
</dbReference>
<proteinExistence type="predicted"/>
<sequence length="216" mass="23877">MCSVAIPGGRNLGIPREIAVPRIMSEAERIFGRHGFAGASMVEIARASQLPKANVHYYFGTKEALYRAVLENTLSGWLADARHWLSPHRTASEGLRGYIAAKLAFSRDHADASKLFAHEILRGGEHVHTYLTTTLRMHVDLIGETLAIWAGRGEIRAVDPPYFIFSLWAMTQFYADMNSQITAVLNGEVDFDRATGTILGLLLHGESPERLDATSK</sequence>
<dbReference type="Gene3D" id="1.10.357.10">
    <property type="entry name" value="Tetracycline Repressor, domain 2"/>
    <property type="match status" value="1"/>
</dbReference>
<evidence type="ECO:0000259" key="3">
    <source>
        <dbReference type="PROSITE" id="PS50977"/>
    </source>
</evidence>
<dbReference type="AlphaFoldDB" id="A0A1U9KTZ1"/>
<dbReference type="SUPFAM" id="SSF48498">
    <property type="entry name" value="Tetracyclin repressor-like, C-terminal domain"/>
    <property type="match status" value="1"/>
</dbReference>
<dbReference type="PRINTS" id="PR00455">
    <property type="entry name" value="HTHTETR"/>
</dbReference>
<dbReference type="STRING" id="320497.A0U93_02310"/>
<evidence type="ECO:0000256" key="1">
    <source>
        <dbReference type="ARBA" id="ARBA00023125"/>
    </source>
</evidence>
<feature type="DNA-binding region" description="H-T-H motif" evidence="2">
    <location>
        <begin position="40"/>
        <end position="59"/>
    </location>
</feature>
<feature type="domain" description="HTH tetR-type" evidence="3">
    <location>
        <begin position="17"/>
        <end position="77"/>
    </location>
</feature>
<dbReference type="InterPro" id="IPR001647">
    <property type="entry name" value="HTH_TetR"/>
</dbReference>
<dbReference type="Gene3D" id="1.10.10.60">
    <property type="entry name" value="Homeodomain-like"/>
    <property type="match status" value="1"/>
</dbReference>
<evidence type="ECO:0000256" key="2">
    <source>
        <dbReference type="PROSITE-ProRule" id="PRU00335"/>
    </source>
</evidence>
<reference evidence="4 5" key="1">
    <citation type="submission" date="2016-03" db="EMBL/GenBank/DDBJ databases">
        <title>Acetic acid bacteria sequencing.</title>
        <authorList>
            <person name="Brandt J."/>
            <person name="Jakob F."/>
            <person name="Vogel R.F."/>
        </authorList>
    </citation>
    <scope>NUCLEOTIDE SEQUENCE [LARGE SCALE GENOMIC DNA]</scope>
    <source>
        <strain evidence="4 5">NBRC 101099</strain>
    </source>
</reference>
<dbReference type="EMBL" id="CP014691">
    <property type="protein sequence ID" value="AQS89212.1"/>
    <property type="molecule type" value="Genomic_DNA"/>
</dbReference>
<dbReference type="Proteomes" id="UP000188604">
    <property type="component" value="Chromosome"/>
</dbReference>
<evidence type="ECO:0000313" key="4">
    <source>
        <dbReference type="EMBL" id="AQS89212.1"/>
    </source>
</evidence>
<dbReference type="Pfam" id="PF08362">
    <property type="entry name" value="TetR_C_3"/>
    <property type="match status" value="1"/>
</dbReference>
<evidence type="ECO:0000313" key="5">
    <source>
        <dbReference type="Proteomes" id="UP000188604"/>
    </source>
</evidence>
<dbReference type="PANTHER" id="PTHR30328">
    <property type="entry name" value="TRANSCRIPTIONAL REPRESSOR"/>
    <property type="match status" value="1"/>
</dbReference>
<dbReference type="InterPro" id="IPR009057">
    <property type="entry name" value="Homeodomain-like_sf"/>
</dbReference>
<gene>
    <name evidence="4" type="ORF">A0U93_02310</name>
</gene>
<dbReference type="GO" id="GO:0003677">
    <property type="term" value="F:DNA binding"/>
    <property type="evidence" value="ECO:0007669"/>
    <property type="project" value="UniProtKB-UniRule"/>
</dbReference>
<organism evidence="4 5">
    <name type="scientific">Neoasaia chiangmaiensis</name>
    <dbReference type="NCBI Taxonomy" id="320497"/>
    <lineage>
        <taxon>Bacteria</taxon>
        <taxon>Pseudomonadati</taxon>
        <taxon>Pseudomonadota</taxon>
        <taxon>Alphaproteobacteria</taxon>
        <taxon>Acetobacterales</taxon>
        <taxon>Acetobacteraceae</taxon>
        <taxon>Neoasaia</taxon>
    </lineage>
</organism>
<dbReference type="PANTHER" id="PTHR30328:SF54">
    <property type="entry name" value="HTH-TYPE TRANSCRIPTIONAL REPRESSOR SCO4008"/>
    <property type="match status" value="1"/>
</dbReference>